<gene>
    <name evidence="2" type="ORF">TrST_g10341</name>
</gene>
<evidence type="ECO:0000256" key="1">
    <source>
        <dbReference type="SAM" id="Phobius"/>
    </source>
</evidence>
<dbReference type="OrthoDB" id="196076at2759"/>
<accession>A0A9W7AVR0</accession>
<keyword evidence="1" id="KW-1133">Transmembrane helix</keyword>
<dbReference type="AlphaFoldDB" id="A0A9W7AVR0"/>
<reference evidence="3" key="1">
    <citation type="journal article" date="2023" name="Commun. Biol.">
        <title>Genome analysis of Parmales, the sister group of diatoms, reveals the evolutionary specialization of diatoms from phago-mixotrophs to photoautotrophs.</title>
        <authorList>
            <person name="Ban H."/>
            <person name="Sato S."/>
            <person name="Yoshikawa S."/>
            <person name="Yamada K."/>
            <person name="Nakamura Y."/>
            <person name="Ichinomiya M."/>
            <person name="Sato N."/>
            <person name="Blanc-Mathieu R."/>
            <person name="Endo H."/>
            <person name="Kuwata A."/>
            <person name="Ogata H."/>
        </authorList>
    </citation>
    <scope>NUCLEOTIDE SEQUENCE [LARGE SCALE GENOMIC DNA]</scope>
    <source>
        <strain evidence="3">NIES 3701</strain>
    </source>
</reference>
<proteinExistence type="predicted"/>
<evidence type="ECO:0000313" key="2">
    <source>
        <dbReference type="EMBL" id="GMH79896.1"/>
    </source>
</evidence>
<feature type="transmembrane region" description="Helical" evidence="1">
    <location>
        <begin position="14"/>
        <end position="35"/>
    </location>
</feature>
<dbReference type="EMBL" id="BRXY01000239">
    <property type="protein sequence ID" value="GMH79896.1"/>
    <property type="molecule type" value="Genomic_DNA"/>
</dbReference>
<name>A0A9W7AVR0_9STRA</name>
<keyword evidence="3" id="KW-1185">Reference proteome</keyword>
<protein>
    <submittedName>
        <fullName evidence="2">Uncharacterized protein</fullName>
    </submittedName>
</protein>
<evidence type="ECO:0000313" key="3">
    <source>
        <dbReference type="Proteomes" id="UP001165085"/>
    </source>
</evidence>
<comment type="caution">
    <text evidence="2">The sequence shown here is derived from an EMBL/GenBank/DDBJ whole genome shotgun (WGS) entry which is preliminary data.</text>
</comment>
<keyword evidence="1" id="KW-0812">Transmembrane</keyword>
<sequence length="196" mass="21931">MLLSILSMAPHPTLLYIILCCSLPPFLVSVTLAVLCPRPKQIPEIDMELEQVRESLMAAKRGAAINVNGSFVAVSKLKRKEIVLDKKREEVINGWKEKEIKVAKYAKIFEYSCYALIFVLTYNTHLLTISDPAIDSTRKSSYWKSITFPASTYIQLIPGWFAKELEVYEGLGGSLGVMAICYTASKSVKKIVSNFS</sequence>
<dbReference type="Proteomes" id="UP001165085">
    <property type="component" value="Unassembled WGS sequence"/>
</dbReference>
<keyword evidence="1" id="KW-0472">Membrane</keyword>
<organism evidence="2 3">
    <name type="scientific">Triparma strigata</name>
    <dbReference type="NCBI Taxonomy" id="1606541"/>
    <lineage>
        <taxon>Eukaryota</taxon>
        <taxon>Sar</taxon>
        <taxon>Stramenopiles</taxon>
        <taxon>Ochrophyta</taxon>
        <taxon>Bolidophyceae</taxon>
        <taxon>Parmales</taxon>
        <taxon>Triparmaceae</taxon>
        <taxon>Triparma</taxon>
    </lineage>
</organism>